<dbReference type="Gene3D" id="3.40.50.1110">
    <property type="entry name" value="SGNH hydrolase"/>
    <property type="match status" value="1"/>
</dbReference>
<keyword evidence="6" id="KW-1185">Reference proteome</keyword>
<evidence type="ECO:0000313" key="5">
    <source>
        <dbReference type="EMBL" id="PIA62247.1"/>
    </source>
</evidence>
<dbReference type="OrthoDB" id="1600564at2759"/>
<dbReference type="PANTHER" id="PTHR22835">
    <property type="entry name" value="ZINC FINGER FYVE DOMAIN CONTAINING PROTEIN"/>
    <property type="match status" value="1"/>
</dbReference>
<dbReference type="SUPFAM" id="SSF52266">
    <property type="entry name" value="SGNH hydrolase"/>
    <property type="match status" value="1"/>
</dbReference>
<keyword evidence="2" id="KW-0732">Signal</keyword>
<comment type="similarity">
    <text evidence="1">Belongs to the 'GDSL' lipolytic enzyme family.</text>
</comment>
<dbReference type="STRING" id="218851.A0A2G5F2W5"/>
<gene>
    <name evidence="5" type="ORF">AQUCO_00200316v1</name>
</gene>
<dbReference type="AlphaFoldDB" id="A0A2G5F2W5"/>
<dbReference type="CDD" id="cd01837">
    <property type="entry name" value="SGNH_plant_lipase_like"/>
    <property type="match status" value="1"/>
</dbReference>
<dbReference type="Pfam" id="PF00657">
    <property type="entry name" value="Lipase_GDSL"/>
    <property type="match status" value="1"/>
</dbReference>
<proteinExistence type="inferred from homology"/>
<sequence length="350" mass="38969">MSTYTNKRCNYKAIYNFGDAISDTGNLIREVHSLASYRFAHFPYGQTINEATGRSSDGLLMIDYLTNKVGLGMLEPYLDKSASFKDGVNFAVAGATALANERLMEKGISSPVTSTNNSLTVQLDWFKDYLGNTCSNGLDCLNKLKNSIFMVGEIGGNDINYAILQGKTIPEVQSLVHDIVDNIVKVTQTLINLGATQLVVPGNFPIGCFPIHLTAFEDVPSMSYDKNLCIKEVNELAMYQNQYLQRALKQLRKDNPDVVILYADYYKAFQHLLDSASEYGFDEAAKFDACCGTGGDYNFDSYRRCGNDRVPVCSNPGQYISWDGVHPTQMAYQVMAGWLIENLSFFRCIN</sequence>
<evidence type="ECO:0000256" key="4">
    <source>
        <dbReference type="ARBA" id="ARBA00023180"/>
    </source>
</evidence>
<dbReference type="InterPro" id="IPR035669">
    <property type="entry name" value="SGNH_plant_lipase-like"/>
</dbReference>
<evidence type="ECO:0000256" key="2">
    <source>
        <dbReference type="ARBA" id="ARBA00022729"/>
    </source>
</evidence>
<evidence type="ECO:0000313" key="6">
    <source>
        <dbReference type="Proteomes" id="UP000230069"/>
    </source>
</evidence>
<reference evidence="5 6" key="1">
    <citation type="submission" date="2017-09" db="EMBL/GenBank/DDBJ databases">
        <title>WGS assembly of Aquilegia coerulea Goldsmith.</title>
        <authorList>
            <person name="Hodges S."/>
            <person name="Kramer E."/>
            <person name="Nordborg M."/>
            <person name="Tomkins J."/>
            <person name="Borevitz J."/>
            <person name="Derieg N."/>
            <person name="Yan J."/>
            <person name="Mihaltcheva S."/>
            <person name="Hayes R.D."/>
            <person name="Rokhsar D."/>
        </authorList>
    </citation>
    <scope>NUCLEOTIDE SEQUENCE [LARGE SCALE GENOMIC DNA]</scope>
    <source>
        <strain evidence="6">cv. Goldsmith</strain>
    </source>
</reference>
<dbReference type="InParanoid" id="A0A2G5F2W5"/>
<dbReference type="PANTHER" id="PTHR22835:SF517">
    <property type="entry name" value="GDSL-LIKE LIPASE_ACYLHYDROLASE FAMILY PROTEIN, EXPRESSED"/>
    <property type="match status" value="1"/>
</dbReference>
<protein>
    <submittedName>
        <fullName evidence="5">Uncharacterized protein</fullName>
    </submittedName>
</protein>
<organism evidence="5 6">
    <name type="scientific">Aquilegia coerulea</name>
    <name type="common">Rocky mountain columbine</name>
    <dbReference type="NCBI Taxonomy" id="218851"/>
    <lineage>
        <taxon>Eukaryota</taxon>
        <taxon>Viridiplantae</taxon>
        <taxon>Streptophyta</taxon>
        <taxon>Embryophyta</taxon>
        <taxon>Tracheophyta</taxon>
        <taxon>Spermatophyta</taxon>
        <taxon>Magnoliopsida</taxon>
        <taxon>Ranunculales</taxon>
        <taxon>Ranunculaceae</taxon>
        <taxon>Thalictroideae</taxon>
        <taxon>Aquilegia</taxon>
    </lineage>
</organism>
<evidence type="ECO:0000256" key="3">
    <source>
        <dbReference type="ARBA" id="ARBA00022801"/>
    </source>
</evidence>
<evidence type="ECO:0000256" key="1">
    <source>
        <dbReference type="ARBA" id="ARBA00008668"/>
    </source>
</evidence>
<dbReference type="EMBL" id="KZ305019">
    <property type="protein sequence ID" value="PIA62247.1"/>
    <property type="molecule type" value="Genomic_DNA"/>
</dbReference>
<keyword evidence="4" id="KW-0325">Glycoprotein</keyword>
<dbReference type="Proteomes" id="UP000230069">
    <property type="component" value="Unassembled WGS sequence"/>
</dbReference>
<name>A0A2G5F2W5_AQUCA</name>
<accession>A0A2G5F2W5</accession>
<dbReference type="GO" id="GO:0016788">
    <property type="term" value="F:hydrolase activity, acting on ester bonds"/>
    <property type="evidence" value="ECO:0007669"/>
    <property type="project" value="InterPro"/>
</dbReference>
<keyword evidence="3" id="KW-0378">Hydrolase</keyword>
<dbReference type="InterPro" id="IPR001087">
    <property type="entry name" value="GDSL"/>
</dbReference>
<dbReference type="InterPro" id="IPR036514">
    <property type="entry name" value="SGNH_hydro_sf"/>
</dbReference>